<dbReference type="EMBL" id="GBRD01011274">
    <property type="protein sequence ID" value="JAG54550.1"/>
    <property type="molecule type" value="Transcribed_RNA"/>
</dbReference>
<feature type="non-terminal residue" evidence="2">
    <location>
        <position position="117"/>
    </location>
</feature>
<name>A0A0K8SP19_LYGHE</name>
<accession>A0A0K8SP19</accession>
<keyword evidence="1" id="KW-0732">Signal</keyword>
<reference evidence="2" key="1">
    <citation type="submission" date="2014-09" db="EMBL/GenBank/DDBJ databases">
        <authorList>
            <person name="Magalhaes I.L.F."/>
            <person name="Oliveira U."/>
            <person name="Santos F.R."/>
            <person name="Vidigal T.H.D.A."/>
            <person name="Brescovit A.D."/>
            <person name="Santos A.J."/>
        </authorList>
    </citation>
    <scope>NUCLEOTIDE SEQUENCE</scope>
</reference>
<feature type="signal peptide" evidence="1">
    <location>
        <begin position="1"/>
        <end position="20"/>
    </location>
</feature>
<evidence type="ECO:0000313" key="2">
    <source>
        <dbReference type="EMBL" id="JAG54550.1"/>
    </source>
</evidence>
<feature type="chain" id="PRO_5005519532" description="Salivary secreted peptide" evidence="1">
    <location>
        <begin position="21"/>
        <end position="117"/>
    </location>
</feature>
<dbReference type="InterPro" id="IPR031734">
    <property type="entry name" value="MBF2"/>
</dbReference>
<evidence type="ECO:0008006" key="3">
    <source>
        <dbReference type="Google" id="ProtNLM"/>
    </source>
</evidence>
<dbReference type="AlphaFoldDB" id="A0A0K8SP19"/>
<proteinExistence type="predicted"/>
<evidence type="ECO:0000256" key="1">
    <source>
        <dbReference type="SAM" id="SignalP"/>
    </source>
</evidence>
<sequence>SKFKMKVLSIVFLLAAVVLAVECSHTFLGTNVLRPLVYHHSVQYSSKVFRKRVENMYFALPAVPSNAGRAIQGILAFDMTHTGASANVTQGGLGFNFVNLRLKSDRGEKIDFDVYIY</sequence>
<dbReference type="Pfam" id="PF15868">
    <property type="entry name" value="MBF2"/>
    <property type="match status" value="1"/>
</dbReference>
<protein>
    <recommendedName>
        <fullName evidence="3">Salivary secreted peptide</fullName>
    </recommendedName>
</protein>
<feature type="non-terminal residue" evidence="2">
    <location>
        <position position="1"/>
    </location>
</feature>
<organism evidence="2">
    <name type="scientific">Lygus hesperus</name>
    <name type="common">Western plant bug</name>
    <dbReference type="NCBI Taxonomy" id="30085"/>
    <lineage>
        <taxon>Eukaryota</taxon>
        <taxon>Metazoa</taxon>
        <taxon>Ecdysozoa</taxon>
        <taxon>Arthropoda</taxon>
        <taxon>Hexapoda</taxon>
        <taxon>Insecta</taxon>
        <taxon>Pterygota</taxon>
        <taxon>Neoptera</taxon>
        <taxon>Paraneoptera</taxon>
        <taxon>Hemiptera</taxon>
        <taxon>Heteroptera</taxon>
        <taxon>Panheteroptera</taxon>
        <taxon>Cimicomorpha</taxon>
        <taxon>Miridae</taxon>
        <taxon>Mirini</taxon>
        <taxon>Lygus</taxon>
    </lineage>
</organism>